<dbReference type="PANTHER" id="PTHR47691:SF3">
    <property type="entry name" value="HTH-TYPE TRANSCRIPTIONAL REGULATOR RV0890C-RELATED"/>
    <property type="match status" value="1"/>
</dbReference>
<dbReference type="Pfam" id="PF00486">
    <property type="entry name" value="Trans_reg_C"/>
    <property type="match status" value="1"/>
</dbReference>
<feature type="DNA-binding region" description="OmpR/PhoB-type" evidence="4">
    <location>
        <begin position="1"/>
        <end position="96"/>
    </location>
</feature>
<accession>A0ABC8C1V6</accession>
<dbReference type="Pfam" id="PF03704">
    <property type="entry name" value="BTAD"/>
    <property type="match status" value="1"/>
</dbReference>
<dbReference type="SMART" id="SM00862">
    <property type="entry name" value="Trans_reg_C"/>
    <property type="match status" value="1"/>
</dbReference>
<dbReference type="PROSITE" id="PS51755">
    <property type="entry name" value="OMPR_PHOB"/>
    <property type="match status" value="1"/>
</dbReference>
<dbReference type="InterPro" id="IPR011990">
    <property type="entry name" value="TPR-like_helical_dom_sf"/>
</dbReference>
<dbReference type="Gene3D" id="3.40.50.300">
    <property type="entry name" value="P-loop containing nucleotide triphosphate hydrolases"/>
    <property type="match status" value="1"/>
</dbReference>
<feature type="compositionally biased region" description="Pro residues" evidence="5">
    <location>
        <begin position="256"/>
        <end position="273"/>
    </location>
</feature>
<evidence type="ECO:0000256" key="4">
    <source>
        <dbReference type="PROSITE-ProRule" id="PRU01091"/>
    </source>
</evidence>
<dbReference type="SUPFAM" id="SSF52540">
    <property type="entry name" value="P-loop containing nucleoside triphosphate hydrolases"/>
    <property type="match status" value="1"/>
</dbReference>
<dbReference type="SUPFAM" id="SSF48452">
    <property type="entry name" value="TPR-like"/>
    <property type="match status" value="3"/>
</dbReference>
<comment type="similarity">
    <text evidence="1">Belongs to the AfsR/DnrI/RedD regulatory family.</text>
</comment>
<keyword evidence="3 4" id="KW-0238">DNA-binding</keyword>
<feature type="region of interest" description="Disordered" evidence="5">
    <location>
        <begin position="1090"/>
        <end position="1130"/>
    </location>
</feature>
<gene>
    <name evidence="7" type="ORF">B7C62_33935</name>
</gene>
<evidence type="ECO:0000313" key="7">
    <source>
        <dbReference type="EMBL" id="ARF76732.1"/>
    </source>
</evidence>
<name>A0ABC8C1V6_9ACTN</name>
<dbReference type="Gene3D" id="1.10.10.10">
    <property type="entry name" value="Winged helix-like DNA-binding domain superfamily/Winged helix DNA-binding domain"/>
    <property type="match status" value="1"/>
</dbReference>
<keyword evidence="2" id="KW-0902">Two-component regulatory system</keyword>
<dbReference type="PANTHER" id="PTHR47691">
    <property type="entry name" value="REGULATOR-RELATED"/>
    <property type="match status" value="1"/>
</dbReference>
<dbReference type="EMBL" id="CP020563">
    <property type="protein sequence ID" value="ARF76732.1"/>
    <property type="molecule type" value="Genomic_DNA"/>
</dbReference>
<evidence type="ECO:0000256" key="5">
    <source>
        <dbReference type="SAM" id="MobiDB-lite"/>
    </source>
</evidence>
<evidence type="ECO:0000313" key="8">
    <source>
        <dbReference type="Proteomes" id="UP000192251"/>
    </source>
</evidence>
<sequence length="1130" mass="120138">MRFGVLGPLAVWTADGRTVRVPELKVRALLALLLAQQGHPVSADRLVDELWGSKPPRNPAGVLQTKVWQLRRTLEEAEPGGRGLVVSLASGYRLRAEGDEVDSGRFHRLTARARSTDGLRERAALLADALAVWRGPAFADFPDAGFARAARDRLEEERLTALEEQAEVRLELGEHARVADELIELVALHPLRERLRTAQIRALYLAGRQGAALSSYADLRGRLAEELGVDPGPELTALHRAILAQDPALTTATTPPTAPSRSPAPPSVHPAPGLPVPLTELVGRSGATGELRALLAAHRLVTLTGAGGVGKTRLALETAARVADRFPGGVRLAEFAALAPPRGPAGAAGDRAGVSPAGVHEVVGAVLGVRDDSGPNPAGGAPLVPADRLAHALGDEPALLVFDNCEHVVEEVAELAGQLLTAAPGLRILATSRKPLGITGEHLQEVEPLRHPDSAAGLTPAAVLRFGAVELFVARATAAAPRFVLDRGNVEAVVSICRRLDGIPLALEMAATRVRALGVTELAARLDDRFPLLSVGSRGAPERQRTLWAVIDWSWGLLDDEERAVLRRLSVHADGATLDAAEAVCAAEEPGRTPVLDLLARLVDCSLVVMTETADGPRYRLLESVAAYGTERLRESGESDRARRLHRAYYTELAERADPHLRGHGQRQWLRRLDAETANLRAALADAVQEGEADGALRLVNALAWYWRLRGRGHEAERSLSLALSTADGAPPATPEEAAARALSVARATAWLGGVRLALHGSTDPRAAYEAALRPYATVDDPGGRARSQWFLASTLYGIGDLAPSEELATRALETFRSLGDRWGTAAALGSLTYHVKLRGDLDAVRRYGEESLALFRELGDQWGQLQAMVPLRTLAEAVGDYAYAGRLYREGLLTAEALGLRRDVTLQLSGLGRLALLTGDLAHARELHERARRLAAEQSDAFGEQYAEIGLGLGARRAGRLDAAEAHMRRVLALHRRMGYEPRTPPLILVELGFTAELRGDADGALRLQREALAVARATGDPLAVALALEGLAGAELLAGRPEPAARLLGAATAARAAVRAPLPEGERHDIDRIAAGAAEALGRAAYEAEFARGAEPGPDGHPEPHTADVTSSAPRPDGRPGPHAAGSA</sequence>
<dbReference type="SMART" id="SM01043">
    <property type="entry name" value="BTAD"/>
    <property type="match status" value="1"/>
</dbReference>
<dbReference type="GO" id="GO:0003677">
    <property type="term" value="F:DNA binding"/>
    <property type="evidence" value="ECO:0007669"/>
    <property type="project" value="UniProtKB-UniRule"/>
</dbReference>
<dbReference type="InterPro" id="IPR058852">
    <property type="entry name" value="HTH_77"/>
</dbReference>
<evidence type="ECO:0000256" key="3">
    <source>
        <dbReference type="ARBA" id="ARBA00023125"/>
    </source>
</evidence>
<dbReference type="RefSeq" id="WP_084752779.1">
    <property type="nucleotide sequence ID" value="NZ_CP020563.1"/>
</dbReference>
<dbReference type="KEGG" id="kab:B7C62_33935"/>
<keyword evidence="8" id="KW-1185">Reference proteome</keyword>
<dbReference type="Proteomes" id="UP000192251">
    <property type="component" value="Chromosome"/>
</dbReference>
<dbReference type="Gene3D" id="1.25.40.10">
    <property type="entry name" value="Tetratricopeptide repeat domain"/>
    <property type="match status" value="3"/>
</dbReference>
<dbReference type="CDD" id="cd15831">
    <property type="entry name" value="BTAD"/>
    <property type="match status" value="1"/>
</dbReference>
<proteinExistence type="inferred from homology"/>
<evidence type="ECO:0000259" key="6">
    <source>
        <dbReference type="PROSITE" id="PS51755"/>
    </source>
</evidence>
<dbReference type="InterPro" id="IPR027417">
    <property type="entry name" value="P-loop_NTPase"/>
</dbReference>
<dbReference type="InterPro" id="IPR001867">
    <property type="entry name" value="OmpR/PhoB-type_DNA-bd"/>
</dbReference>
<protein>
    <submittedName>
        <fullName evidence="7">AfsR family transcriptional regulator</fullName>
    </submittedName>
</protein>
<reference evidence="7 8" key="1">
    <citation type="submission" date="2017-04" db="EMBL/GenBank/DDBJ databases">
        <title>The complete genome sequence of Streptomyces albolongus YIM 101047, the producer of novel bafilomycins and novel odoriferous sesquiterpenoids.</title>
        <authorList>
            <person name="Yin M."/>
            <person name="Jiang Y."/>
        </authorList>
    </citation>
    <scope>NUCLEOTIDE SEQUENCE [LARGE SCALE GENOMIC DNA]</scope>
    <source>
        <strain evidence="7 8">YIM 101047</strain>
    </source>
</reference>
<dbReference type="SUPFAM" id="SSF46894">
    <property type="entry name" value="C-terminal effector domain of the bipartite response regulators"/>
    <property type="match status" value="1"/>
</dbReference>
<organism evidence="7 8">
    <name type="scientific">Kitasatospora albolonga</name>
    <dbReference type="NCBI Taxonomy" id="68173"/>
    <lineage>
        <taxon>Bacteria</taxon>
        <taxon>Bacillati</taxon>
        <taxon>Actinomycetota</taxon>
        <taxon>Actinomycetes</taxon>
        <taxon>Kitasatosporales</taxon>
        <taxon>Streptomycetaceae</taxon>
        <taxon>Kitasatospora</taxon>
    </lineage>
</organism>
<dbReference type="AlphaFoldDB" id="A0ABC8C1V6"/>
<dbReference type="InterPro" id="IPR005158">
    <property type="entry name" value="BTAD"/>
</dbReference>
<dbReference type="InterPro" id="IPR036388">
    <property type="entry name" value="WH-like_DNA-bd_sf"/>
</dbReference>
<evidence type="ECO:0000256" key="2">
    <source>
        <dbReference type="ARBA" id="ARBA00023012"/>
    </source>
</evidence>
<dbReference type="InterPro" id="IPR016032">
    <property type="entry name" value="Sig_transdc_resp-reg_C-effctor"/>
</dbReference>
<feature type="region of interest" description="Disordered" evidence="5">
    <location>
        <begin position="250"/>
        <end position="273"/>
    </location>
</feature>
<feature type="domain" description="OmpR/PhoB-type" evidence="6">
    <location>
        <begin position="1"/>
        <end position="96"/>
    </location>
</feature>
<dbReference type="Pfam" id="PF25872">
    <property type="entry name" value="HTH_77"/>
    <property type="match status" value="1"/>
</dbReference>
<evidence type="ECO:0000256" key="1">
    <source>
        <dbReference type="ARBA" id="ARBA00005820"/>
    </source>
</evidence>
<dbReference type="GO" id="GO:0000160">
    <property type="term" value="P:phosphorelay signal transduction system"/>
    <property type="evidence" value="ECO:0007669"/>
    <property type="project" value="UniProtKB-KW"/>
</dbReference>